<evidence type="ECO:0000313" key="1">
    <source>
        <dbReference type="EMBL" id="OKZ54837.1"/>
    </source>
</evidence>
<comment type="caution">
    <text evidence="1">The sequence shown here is derived from an EMBL/GenBank/DDBJ whole genome shotgun (WGS) entry which is preliminary data.</text>
</comment>
<organism evidence="1 2">
    <name type="scientific">Phocaeicola vulgatus</name>
    <name type="common">Bacteroides vulgatus</name>
    <dbReference type="NCBI Taxonomy" id="821"/>
    <lineage>
        <taxon>Bacteria</taxon>
        <taxon>Pseudomonadati</taxon>
        <taxon>Bacteroidota</taxon>
        <taxon>Bacteroidia</taxon>
        <taxon>Bacteroidales</taxon>
        <taxon>Bacteroidaceae</taxon>
        <taxon>Phocaeicola</taxon>
    </lineage>
</organism>
<dbReference type="Proteomes" id="UP000186631">
    <property type="component" value="Unassembled WGS sequence"/>
</dbReference>
<sequence>MALYAGFHNQILPPQSGAWRFCREPSGCDLAYKKDMSSTFATQFISDSPKADVRIQGREDLV</sequence>
<dbReference type="EMBL" id="MNQV01000052">
    <property type="protein sequence ID" value="OKZ54837.1"/>
    <property type="molecule type" value="Genomic_DNA"/>
</dbReference>
<gene>
    <name evidence="1" type="ORF">BHV80_01270</name>
</gene>
<dbReference type="AlphaFoldDB" id="A0A1Q6JP11"/>
<name>A0A1Q6JP11_PHOVU</name>
<protein>
    <submittedName>
        <fullName evidence="1">Uncharacterized protein</fullName>
    </submittedName>
</protein>
<evidence type="ECO:0000313" key="2">
    <source>
        <dbReference type="Proteomes" id="UP000186631"/>
    </source>
</evidence>
<accession>A0A1Q6JP11</accession>
<reference evidence="1 2" key="1">
    <citation type="journal article" date="2016" name="Nat. Biotechnol.">
        <title>Measurement of bacterial replication rates in microbial communities.</title>
        <authorList>
            <person name="Brown C.T."/>
            <person name="Olm M.R."/>
            <person name="Thomas B.C."/>
            <person name="Banfield J.F."/>
        </authorList>
    </citation>
    <scope>NUCLEOTIDE SEQUENCE [LARGE SCALE GENOMIC DNA]</scope>
    <source>
        <strain evidence="1">42_262</strain>
    </source>
</reference>
<proteinExistence type="predicted"/>